<dbReference type="EMBL" id="JAUIZM010000002">
    <property type="protein sequence ID" value="KAK1398387.1"/>
    <property type="molecule type" value="Genomic_DNA"/>
</dbReference>
<dbReference type="PANTHER" id="PTHR19375">
    <property type="entry name" value="HEAT SHOCK PROTEIN 70KDA"/>
    <property type="match status" value="1"/>
</dbReference>
<gene>
    <name evidence="3" type="ORF">POM88_008250</name>
</gene>
<reference evidence="3" key="2">
    <citation type="submission" date="2023-05" db="EMBL/GenBank/DDBJ databases">
        <authorList>
            <person name="Schelkunov M.I."/>
        </authorList>
    </citation>
    <scope>NUCLEOTIDE SEQUENCE</scope>
    <source>
        <strain evidence="3">Hsosn_3</strain>
        <tissue evidence="3">Leaf</tissue>
    </source>
</reference>
<dbReference type="Proteomes" id="UP001237642">
    <property type="component" value="Unassembled WGS sequence"/>
</dbReference>
<evidence type="ECO:0000313" key="4">
    <source>
        <dbReference type="Proteomes" id="UP001237642"/>
    </source>
</evidence>
<dbReference type="Gene3D" id="3.90.640.10">
    <property type="entry name" value="Actin, Chain A, domain 4"/>
    <property type="match status" value="1"/>
</dbReference>
<dbReference type="InterPro" id="IPR013126">
    <property type="entry name" value="Hsp_70_fam"/>
</dbReference>
<evidence type="ECO:0000256" key="1">
    <source>
        <dbReference type="ARBA" id="ARBA00022741"/>
    </source>
</evidence>
<dbReference type="GO" id="GO:0005524">
    <property type="term" value="F:ATP binding"/>
    <property type="evidence" value="ECO:0007669"/>
    <property type="project" value="UniProtKB-KW"/>
</dbReference>
<keyword evidence="2" id="KW-0067">ATP-binding</keyword>
<evidence type="ECO:0000313" key="3">
    <source>
        <dbReference type="EMBL" id="KAK1398387.1"/>
    </source>
</evidence>
<protein>
    <submittedName>
        <fullName evidence="3">Uncharacterized protein</fullName>
    </submittedName>
</protein>
<dbReference type="AlphaFoldDB" id="A0AAD8N724"/>
<dbReference type="Gene3D" id="3.30.30.30">
    <property type="match status" value="1"/>
</dbReference>
<reference evidence="3" key="1">
    <citation type="submission" date="2023-02" db="EMBL/GenBank/DDBJ databases">
        <title>Genome of toxic invasive species Heracleum sosnowskyi carries increased number of genes despite the absence of recent whole-genome duplications.</title>
        <authorList>
            <person name="Schelkunov M."/>
            <person name="Shtratnikova V."/>
            <person name="Makarenko M."/>
            <person name="Klepikova A."/>
            <person name="Omelchenko D."/>
            <person name="Novikova G."/>
            <person name="Obukhova E."/>
            <person name="Bogdanov V."/>
            <person name="Penin A."/>
            <person name="Logacheva M."/>
        </authorList>
    </citation>
    <scope>NUCLEOTIDE SEQUENCE</scope>
    <source>
        <strain evidence="3">Hsosn_3</strain>
        <tissue evidence="3">Leaf</tissue>
    </source>
</reference>
<comment type="caution">
    <text evidence="3">The sequence shown here is derived from an EMBL/GenBank/DDBJ whole genome shotgun (WGS) entry which is preliminary data.</text>
</comment>
<dbReference type="GO" id="GO:0140662">
    <property type="term" value="F:ATP-dependent protein folding chaperone"/>
    <property type="evidence" value="ECO:0007669"/>
    <property type="project" value="InterPro"/>
</dbReference>
<accession>A0AAD8N724</accession>
<keyword evidence="1" id="KW-0547">Nucleotide-binding</keyword>
<sequence>MTLFPEAIGESADAIIRTPVKFIEVPNSFDDSKILLGRVSDISSSVKNVEEQSDVKVNVKNGDKHISVINYKDELIQIAAEDISSIIFMKTRYSVEVYHGGRAVENIVVALPSHLNDLHRQAMREADVIYAFMLTTVVIARGSDKKSRTIGNEVELNFDPGGGTLQVSLHTIECSNMRDNVIVGDTLLRCKDFDNGMVNQCVQPFTGKNKNTVVLP</sequence>
<proteinExistence type="predicted"/>
<dbReference type="SUPFAM" id="SSF53067">
    <property type="entry name" value="Actin-like ATPase domain"/>
    <property type="match status" value="1"/>
</dbReference>
<dbReference type="Gene3D" id="3.30.420.40">
    <property type="match status" value="2"/>
</dbReference>
<dbReference type="InterPro" id="IPR043129">
    <property type="entry name" value="ATPase_NBD"/>
</dbReference>
<evidence type="ECO:0000256" key="2">
    <source>
        <dbReference type="ARBA" id="ARBA00022840"/>
    </source>
</evidence>
<organism evidence="3 4">
    <name type="scientific">Heracleum sosnowskyi</name>
    <dbReference type="NCBI Taxonomy" id="360622"/>
    <lineage>
        <taxon>Eukaryota</taxon>
        <taxon>Viridiplantae</taxon>
        <taxon>Streptophyta</taxon>
        <taxon>Embryophyta</taxon>
        <taxon>Tracheophyta</taxon>
        <taxon>Spermatophyta</taxon>
        <taxon>Magnoliopsida</taxon>
        <taxon>eudicotyledons</taxon>
        <taxon>Gunneridae</taxon>
        <taxon>Pentapetalae</taxon>
        <taxon>asterids</taxon>
        <taxon>campanulids</taxon>
        <taxon>Apiales</taxon>
        <taxon>Apiaceae</taxon>
        <taxon>Apioideae</taxon>
        <taxon>apioid superclade</taxon>
        <taxon>Tordylieae</taxon>
        <taxon>Tordyliinae</taxon>
        <taxon>Heracleum</taxon>
    </lineage>
</organism>
<keyword evidence="4" id="KW-1185">Reference proteome</keyword>
<name>A0AAD8N724_9APIA</name>
<dbReference type="Pfam" id="PF00012">
    <property type="entry name" value="HSP70"/>
    <property type="match status" value="1"/>
</dbReference>